<dbReference type="PATRIC" id="fig|631454.5.peg.2562"/>
<dbReference type="RefSeq" id="WP_023432722.1">
    <property type="nucleotide sequence ID" value="NZ_AWXZ01000035.1"/>
</dbReference>
<reference evidence="1 2" key="1">
    <citation type="journal article" date="2014" name="Genome Announc.">
        <title>Draft Genome Sequence of Lutibaculum baratangense Strain AMV1T, Isolated from a Mud Volcano in Andamans, India.</title>
        <authorList>
            <person name="Singh A."/>
            <person name="Sreenivas A."/>
            <person name="Sathyanarayana Reddy G."/>
            <person name="Pinnaka A.K."/>
            <person name="Shivaji S."/>
        </authorList>
    </citation>
    <scope>NUCLEOTIDE SEQUENCE [LARGE SCALE GENOMIC DNA]</scope>
    <source>
        <strain evidence="1 2">AMV1</strain>
    </source>
</reference>
<name>V4RFI2_9HYPH</name>
<keyword evidence="1" id="KW-0418">Kinase</keyword>
<dbReference type="InterPro" id="IPR042258">
    <property type="entry name" value="DGOK_N"/>
</dbReference>
<gene>
    <name evidence="1" type="ORF">N177_2593</name>
</gene>
<evidence type="ECO:0000313" key="1">
    <source>
        <dbReference type="EMBL" id="ESR24144.1"/>
    </source>
</evidence>
<protein>
    <submittedName>
        <fullName evidence="1">2-dehydro-3-deoxygalactonokinase</fullName>
        <ecNumber evidence="1">2.7.1.58</ecNumber>
    </submittedName>
</protein>
<proteinExistence type="predicted"/>
<dbReference type="eggNOG" id="COG3734">
    <property type="taxonomic scope" value="Bacteria"/>
</dbReference>
<comment type="caution">
    <text evidence="1">The sequence shown here is derived from an EMBL/GenBank/DDBJ whole genome shotgun (WGS) entry which is preliminary data.</text>
</comment>
<dbReference type="Pfam" id="PF05035">
    <property type="entry name" value="DGOK"/>
    <property type="match status" value="1"/>
</dbReference>
<dbReference type="EMBL" id="AWXZ01000035">
    <property type="protein sequence ID" value="ESR24144.1"/>
    <property type="molecule type" value="Genomic_DNA"/>
</dbReference>
<dbReference type="EC" id="2.7.1.58" evidence="1"/>
<dbReference type="InterPro" id="IPR007729">
    <property type="entry name" value="DGOK"/>
</dbReference>
<dbReference type="AlphaFoldDB" id="V4RFI2"/>
<organism evidence="1 2">
    <name type="scientific">Lutibaculum baratangense AMV1</name>
    <dbReference type="NCBI Taxonomy" id="631454"/>
    <lineage>
        <taxon>Bacteria</taxon>
        <taxon>Pseudomonadati</taxon>
        <taxon>Pseudomonadota</taxon>
        <taxon>Alphaproteobacteria</taxon>
        <taxon>Hyphomicrobiales</taxon>
        <taxon>Tepidamorphaceae</taxon>
        <taxon>Lutibaculum</taxon>
    </lineage>
</organism>
<keyword evidence="1" id="KW-0808">Transferase</keyword>
<dbReference type="GO" id="GO:0034194">
    <property type="term" value="P:D-galactonate catabolic process"/>
    <property type="evidence" value="ECO:0007669"/>
    <property type="project" value="InterPro"/>
</dbReference>
<sequence>MAPALIGLDWGTSALRAYLVGRDGSILERRESGHGIRALPEGGLPAAFAAASAGWPGDVPVLMSGMVGSRSGWVEAPYLDVAGRGVGLAEVAEALLDVSEAVGRTAFLVPGLKSHDPADVMRGEETQVMGLGLRDGTALLPGTHSKWVRIAGGRIVSFRTAMTGEVFAALSRHTILADTIAEPGDEAEAQAGFDAGLEAARALDRPGALLNRLFAIRASVLLGDMPAGRSPEYLSGLLVGAEVAAEGTDAPVTVVASPALTSRYTRALDAFGVPHEAAPPDIAARGLHAIGVAARLITGHTT</sequence>
<dbReference type="OrthoDB" id="256574at2"/>
<dbReference type="Proteomes" id="UP000017819">
    <property type="component" value="Unassembled WGS sequence"/>
</dbReference>
<dbReference type="Gene3D" id="3.30.420.310">
    <property type="entry name" value="2-keto-3-deoxy-galactonokinase, C-terminal domain"/>
    <property type="match status" value="1"/>
</dbReference>
<keyword evidence="2" id="KW-1185">Reference proteome</keyword>
<evidence type="ECO:0000313" key="2">
    <source>
        <dbReference type="Proteomes" id="UP000017819"/>
    </source>
</evidence>
<dbReference type="GO" id="GO:0008671">
    <property type="term" value="F:2-dehydro-3-deoxygalactonokinase activity"/>
    <property type="evidence" value="ECO:0007669"/>
    <property type="project" value="UniProtKB-EC"/>
</dbReference>
<dbReference type="STRING" id="631454.N177_2593"/>
<dbReference type="InterPro" id="IPR042257">
    <property type="entry name" value="DGOK_C"/>
</dbReference>
<dbReference type="Gene3D" id="3.30.420.300">
    <property type="entry name" value="2-keto-3-deoxy-galactonokinase, substrate binding domain"/>
    <property type="match status" value="1"/>
</dbReference>
<accession>V4RFI2</accession>